<dbReference type="Pfam" id="PF13354">
    <property type="entry name" value="Beta-lactamase2"/>
    <property type="match status" value="1"/>
</dbReference>
<dbReference type="GO" id="GO:0030655">
    <property type="term" value="P:beta-lactam antibiotic catabolic process"/>
    <property type="evidence" value="ECO:0007669"/>
    <property type="project" value="InterPro"/>
</dbReference>
<organism evidence="3 4">
    <name type="scientific">Desertihabitans brevis</name>
    <dbReference type="NCBI Taxonomy" id="2268447"/>
    <lineage>
        <taxon>Bacteria</taxon>
        <taxon>Bacillati</taxon>
        <taxon>Actinomycetota</taxon>
        <taxon>Actinomycetes</taxon>
        <taxon>Propionibacteriales</taxon>
        <taxon>Propionibacteriaceae</taxon>
        <taxon>Desertihabitans</taxon>
    </lineage>
</organism>
<dbReference type="GO" id="GO:0008800">
    <property type="term" value="F:beta-lactamase activity"/>
    <property type="evidence" value="ECO:0007669"/>
    <property type="project" value="InterPro"/>
</dbReference>
<keyword evidence="3" id="KW-0378">Hydrolase</keyword>
<dbReference type="EMBL" id="QOUI01000002">
    <property type="protein sequence ID" value="RCK70725.1"/>
    <property type="molecule type" value="Genomic_DNA"/>
</dbReference>
<gene>
    <name evidence="3" type="ORF">DT076_04805</name>
</gene>
<comment type="caution">
    <text evidence="3">The sequence shown here is derived from an EMBL/GenBank/DDBJ whole genome shotgun (WGS) entry which is preliminary data.</text>
</comment>
<evidence type="ECO:0000313" key="4">
    <source>
        <dbReference type="Proteomes" id="UP000252770"/>
    </source>
</evidence>
<dbReference type="InterPro" id="IPR000871">
    <property type="entry name" value="Beta-lactam_class-A"/>
</dbReference>
<evidence type="ECO:0000256" key="1">
    <source>
        <dbReference type="SAM" id="MobiDB-lite"/>
    </source>
</evidence>
<sequence length="366" mass="37641">MSAGALGGPGGAALGAVGVLGADRAGPGAAQPRDVGEHSSSFGGRPGTAVGAGADPQQTRPRTTPPAPGPPADAGRTCQAGPVTTGTLPPLPEDVRWSVCLREVATSRVLAAHAPEQVLRTASVGKVFLLLEVARRLEAGELDPDEPLSPAPDETVADSGLWYLMRTDTLGVDDLCWLVGGFSDNLATNVLLRRVGLDAVTTLTRSLGVHRSALLDRVREDRGPQHPPTLSVGCAEELSELLARLHRGELVSAAVSARVRGWLAANADLSMVASAFGLDPLAHGEPDRGVLLVNKTGTISTVRVDVGVVTGPEGSVAWAVQADWQEAPRDPRGEVLAVMAEIGRRVADLVGVPAVPAGLRPARGSG</sequence>
<evidence type="ECO:0000313" key="3">
    <source>
        <dbReference type="EMBL" id="RCK70725.1"/>
    </source>
</evidence>
<protein>
    <submittedName>
        <fullName evidence="3">Serine hydrolase</fullName>
    </submittedName>
</protein>
<accession>A0A367YXU2</accession>
<dbReference type="PANTHER" id="PTHR35333">
    <property type="entry name" value="BETA-LACTAMASE"/>
    <property type="match status" value="1"/>
</dbReference>
<name>A0A367YXU2_9ACTN</name>
<dbReference type="GO" id="GO:0046677">
    <property type="term" value="P:response to antibiotic"/>
    <property type="evidence" value="ECO:0007669"/>
    <property type="project" value="InterPro"/>
</dbReference>
<dbReference type="InterPro" id="IPR012338">
    <property type="entry name" value="Beta-lactam/transpept-like"/>
</dbReference>
<evidence type="ECO:0000259" key="2">
    <source>
        <dbReference type="Pfam" id="PF13354"/>
    </source>
</evidence>
<dbReference type="InterPro" id="IPR045155">
    <property type="entry name" value="Beta-lactam_cat"/>
</dbReference>
<dbReference type="SUPFAM" id="SSF56601">
    <property type="entry name" value="beta-lactamase/transpeptidase-like"/>
    <property type="match status" value="1"/>
</dbReference>
<reference evidence="3 4" key="1">
    <citation type="submission" date="2018-07" db="EMBL/GenBank/DDBJ databases">
        <title>Desertimonas flava gen. nov. sp. nov.</title>
        <authorList>
            <person name="Liu S."/>
        </authorList>
    </citation>
    <scope>NUCLEOTIDE SEQUENCE [LARGE SCALE GENOMIC DNA]</scope>
    <source>
        <strain evidence="3 4">16Sb5-5</strain>
    </source>
</reference>
<feature type="compositionally biased region" description="Low complexity" evidence="1">
    <location>
        <begin position="72"/>
        <end position="88"/>
    </location>
</feature>
<feature type="region of interest" description="Disordered" evidence="1">
    <location>
        <begin position="22"/>
        <end position="92"/>
    </location>
</feature>
<feature type="domain" description="Beta-lactamase class A catalytic" evidence="2">
    <location>
        <begin position="99"/>
        <end position="316"/>
    </location>
</feature>
<dbReference type="Gene3D" id="3.40.710.10">
    <property type="entry name" value="DD-peptidase/beta-lactamase superfamily"/>
    <property type="match status" value="1"/>
</dbReference>
<dbReference type="Proteomes" id="UP000252770">
    <property type="component" value="Unassembled WGS sequence"/>
</dbReference>
<proteinExistence type="predicted"/>
<dbReference type="PANTHER" id="PTHR35333:SF3">
    <property type="entry name" value="BETA-LACTAMASE-TYPE TRANSPEPTIDASE FOLD CONTAINING PROTEIN"/>
    <property type="match status" value="1"/>
</dbReference>
<keyword evidence="4" id="KW-1185">Reference proteome</keyword>
<dbReference type="AlphaFoldDB" id="A0A367YXU2"/>